<dbReference type="InterPro" id="IPR041916">
    <property type="entry name" value="Anti_sigma_zinc_sf"/>
</dbReference>
<feature type="region of interest" description="Disordered" evidence="1">
    <location>
        <begin position="1"/>
        <end position="27"/>
    </location>
</feature>
<evidence type="ECO:0000313" key="4">
    <source>
        <dbReference type="Proteomes" id="UP000712673"/>
    </source>
</evidence>
<dbReference type="AlphaFoldDB" id="A0A937W5F2"/>
<reference evidence="3" key="1">
    <citation type="submission" date="2019-03" db="EMBL/GenBank/DDBJ databases">
        <title>Lake Tanganyika Metagenome-Assembled Genomes (MAGs).</title>
        <authorList>
            <person name="Tran P."/>
        </authorList>
    </citation>
    <scope>NUCLEOTIDE SEQUENCE</scope>
    <source>
        <strain evidence="3">K_DeepCast_65m_m2_066</strain>
    </source>
</reference>
<organism evidence="3 4">
    <name type="scientific">Tectimicrobiota bacterium</name>
    <dbReference type="NCBI Taxonomy" id="2528274"/>
    <lineage>
        <taxon>Bacteria</taxon>
        <taxon>Pseudomonadati</taxon>
        <taxon>Nitrospinota/Tectimicrobiota group</taxon>
        <taxon>Candidatus Tectimicrobiota</taxon>
    </lineage>
</organism>
<dbReference type="Gene3D" id="1.10.10.1320">
    <property type="entry name" value="Anti-sigma factor, zinc-finger domain"/>
    <property type="match status" value="1"/>
</dbReference>
<evidence type="ECO:0000313" key="3">
    <source>
        <dbReference type="EMBL" id="MBM3225487.1"/>
    </source>
</evidence>
<dbReference type="EMBL" id="VGLS01000591">
    <property type="protein sequence ID" value="MBM3225487.1"/>
    <property type="molecule type" value="Genomic_DNA"/>
</dbReference>
<evidence type="ECO:0000259" key="2">
    <source>
        <dbReference type="Pfam" id="PF13490"/>
    </source>
</evidence>
<gene>
    <name evidence="3" type="ORF">FJZ47_17030</name>
</gene>
<proteinExistence type="predicted"/>
<protein>
    <recommendedName>
        <fullName evidence="2">Putative zinc-finger domain-containing protein</fullName>
    </recommendedName>
</protein>
<feature type="domain" description="Putative zinc-finger" evidence="2">
    <location>
        <begin position="29"/>
        <end position="62"/>
    </location>
</feature>
<dbReference type="InterPro" id="IPR027383">
    <property type="entry name" value="Znf_put"/>
</dbReference>
<accession>A0A937W5F2</accession>
<feature type="compositionally biased region" description="Basic and acidic residues" evidence="1">
    <location>
        <begin position="8"/>
        <end position="27"/>
    </location>
</feature>
<sequence>MGTTSGCRGREDRTMRRRQEDGEQARTHQEVSALLPWYANGTLQGAELHVVELHLAVCPACQAELAQCHRLADVMRTAEAPAWSPSPARLTRLLARIEATEAHRTRLRASWEAVRAWGRACLQTWHSTPFAVRWMLAAQEALALLLLGLLGWQAPWTAPGSYRTLSDSVDQRAQPPAQGALRAVFAEEMTTQELQALLQRIGGTIVHGPSPQGVYTIGFTTTNDTAATVHAGV</sequence>
<dbReference type="Pfam" id="PF13490">
    <property type="entry name" value="zf-HC2"/>
    <property type="match status" value="1"/>
</dbReference>
<evidence type="ECO:0000256" key="1">
    <source>
        <dbReference type="SAM" id="MobiDB-lite"/>
    </source>
</evidence>
<feature type="non-terminal residue" evidence="3">
    <location>
        <position position="233"/>
    </location>
</feature>
<name>A0A937W5F2_UNCTE</name>
<dbReference type="Proteomes" id="UP000712673">
    <property type="component" value="Unassembled WGS sequence"/>
</dbReference>
<comment type="caution">
    <text evidence="3">The sequence shown here is derived from an EMBL/GenBank/DDBJ whole genome shotgun (WGS) entry which is preliminary data.</text>
</comment>